<reference evidence="3 4" key="1">
    <citation type="submission" date="2015-03" db="EMBL/GenBank/DDBJ databases">
        <authorList>
            <person name="Murphy D."/>
        </authorList>
    </citation>
    <scope>NUCLEOTIDE SEQUENCE [LARGE SCALE GENOMIC DNA]</scope>
    <source>
        <strain evidence="3 4">KMM 520</strain>
    </source>
</reference>
<gene>
    <name evidence="3" type="ORF">PTRA_a2119</name>
</gene>
<dbReference type="EMBL" id="CP011034">
    <property type="protein sequence ID" value="ALS33239.1"/>
    <property type="molecule type" value="Genomic_DNA"/>
</dbReference>
<dbReference type="KEGG" id="ptn:PTRA_a2119"/>
<dbReference type="OrthoDB" id="5447244at2"/>
<evidence type="ECO:0000256" key="1">
    <source>
        <dbReference type="SAM" id="Coils"/>
    </source>
</evidence>
<dbReference type="PATRIC" id="fig|1315283.4.peg.1831"/>
<feature type="coiled-coil region" evidence="1">
    <location>
        <begin position="137"/>
        <end position="168"/>
    </location>
</feature>
<organism evidence="3">
    <name type="scientific">Pseudoalteromonas translucida KMM 520</name>
    <dbReference type="NCBI Taxonomy" id="1315283"/>
    <lineage>
        <taxon>Bacteria</taxon>
        <taxon>Pseudomonadati</taxon>
        <taxon>Pseudomonadota</taxon>
        <taxon>Gammaproteobacteria</taxon>
        <taxon>Alteromonadales</taxon>
        <taxon>Pseudoalteromonadaceae</taxon>
        <taxon>Pseudoalteromonas</taxon>
    </lineage>
</organism>
<dbReference type="Proteomes" id="UP000065261">
    <property type="component" value="Chromosome I"/>
</dbReference>
<evidence type="ECO:0000313" key="4">
    <source>
        <dbReference type="Proteomes" id="UP000065261"/>
    </source>
</evidence>
<protein>
    <submittedName>
        <fullName evidence="3">Uncharacterized protein</fullName>
    </submittedName>
</protein>
<proteinExistence type="predicted"/>
<dbReference type="RefSeq" id="WP_058373535.1">
    <property type="nucleotide sequence ID" value="NZ_CP011034.1"/>
</dbReference>
<sequence length="413" mass="47248">MSRYGHNYFVAFYELDGFGVIEGRKEQALQAIKGQTDDYILNVNKTEYLDHLGSEFSMQPLEIHQEQLSVSVEERMIPAKRHPSSYWVDNGKSYPKDVYTFHLPFSGDAQLLKVRASTYSMSSPRIQTDGREIQFEIINFNQEAEAIKREADNVVAQLTSQNQNLTNDLVRFNGSLESLLSKAFDARKEQLLKKHDVISALGIPVRKAHSTPSTFSVPAKRTPAIPSKPKPEVTAKGYKPEPTLDNAIYHQILKIIHDVGKQFERLPSTYAGKGEEHLRDHMLLILEPNFEGSATGETFNKKGKTDILLRHEGSNVFVAELKYWHGKKGYLETITQLLSYLTWRDSKAAVVMFISNKEFSPVLETIREVTSEHPNHLGFVKEVEEGWYQYRFHINDDSNREVHIAIQAFHLPR</sequence>
<accession>A0A0U2WDX0</accession>
<dbReference type="AlphaFoldDB" id="A0A0U2WDX0"/>
<name>A0A0U2WDX0_9GAMM</name>
<feature type="region of interest" description="Disordered" evidence="2">
    <location>
        <begin position="211"/>
        <end position="239"/>
    </location>
</feature>
<evidence type="ECO:0000256" key="2">
    <source>
        <dbReference type="SAM" id="MobiDB-lite"/>
    </source>
</evidence>
<keyword evidence="1" id="KW-0175">Coiled coil</keyword>
<evidence type="ECO:0000313" key="3">
    <source>
        <dbReference type="EMBL" id="ALS33239.1"/>
    </source>
</evidence>